<dbReference type="Proteomes" id="UP000031847">
    <property type="component" value="Unassembled WGS sequence"/>
</dbReference>
<dbReference type="PATRIC" id="fig|1360.96.peg.1762"/>
<sequence length="430" mass="49733">MISFSPKQAENIKADITGIEFEMNEGTIRSGKTNSDIFKMARIYAQSPDRDHLVLAYNQEQAYRMFIDGEGFGLMYIFADNSEIRHNENGDHLWINFGKGNEKRIYYKGGGKVNAVGSITGMSFGTVAFLEFNLLNKEVIAESFRRTLASKLRFHLGEQNPPAPNHPNLELLNQFEKTGTYRFRHWRPTDNPILTGQRLKMWEEQSKTSDYLYKRDWLGQRVMPEGVIYSMFDEDKHMTNQLKGRVIETFFTADGGQADATTCAFNVVTFHEGQYYLYRMANYYHSGTDTGQTKAMSVYAKEIKQFVSWCYDKWQDMPHWNHFFVDPACKTLREELNLIGISTDKANNNSRDKVSSNGLKIEVGIERVQNAFEKGILFLYSLDGKYDHYNLIKEIGLYIRTPNGLPVDKNNHACDELRYAVNYFTVEYLI</sequence>
<evidence type="ECO:0000313" key="2">
    <source>
        <dbReference type="Proteomes" id="UP000031847"/>
    </source>
</evidence>
<organism evidence="1 2">
    <name type="scientific">Lactococcus lactis subsp. lactis</name>
    <name type="common">Streptococcus lactis</name>
    <dbReference type="NCBI Taxonomy" id="1360"/>
    <lineage>
        <taxon>Bacteria</taxon>
        <taxon>Bacillati</taxon>
        <taxon>Bacillota</taxon>
        <taxon>Bacilli</taxon>
        <taxon>Lactobacillales</taxon>
        <taxon>Streptococcaceae</taxon>
        <taxon>Lactococcus</taxon>
    </lineage>
</organism>
<name>A0A0B8R1H3_LACLL</name>
<dbReference type="RefSeq" id="WP_032943703.1">
    <property type="nucleotide sequence ID" value="NZ_BAABQR010000020.1"/>
</dbReference>
<accession>A0A0B8R1H3</accession>
<dbReference type="InterPro" id="IPR006437">
    <property type="entry name" value="Phage_terminase_lsu"/>
</dbReference>
<proteinExistence type="predicted"/>
<gene>
    <name evidence="1" type="ORF">JCM5805K_1227</name>
</gene>
<protein>
    <submittedName>
        <fullName evidence="1">Large extracellular alpha-helical protein</fullName>
    </submittedName>
</protein>
<dbReference type="Gene3D" id="3.40.50.300">
    <property type="entry name" value="P-loop containing nucleotide triphosphate hydrolases"/>
    <property type="match status" value="1"/>
</dbReference>
<dbReference type="EMBL" id="BBSI01000019">
    <property type="protein sequence ID" value="GAM80119.1"/>
    <property type="molecule type" value="Genomic_DNA"/>
</dbReference>
<reference evidence="1 2" key="1">
    <citation type="submission" date="2015-01" db="EMBL/GenBank/DDBJ databases">
        <title>Lactococcus lactis subsp.lactis JCM 5805 whole genome shotgun sequence.</title>
        <authorList>
            <person name="Fujii T."/>
            <person name="Tomita Y."/>
            <person name="Ikushima S."/>
            <person name="Fujiwara D."/>
        </authorList>
    </citation>
    <scope>NUCLEOTIDE SEQUENCE [LARGE SCALE GENOMIC DNA]</scope>
    <source>
        <strain evidence="1 2">JCM 5805</strain>
    </source>
</reference>
<dbReference type="InterPro" id="IPR027417">
    <property type="entry name" value="P-loop_NTPase"/>
</dbReference>
<dbReference type="AlphaFoldDB" id="A0A0B8R1H3"/>
<comment type="caution">
    <text evidence="1">The sequence shown here is derived from an EMBL/GenBank/DDBJ whole genome shotgun (WGS) entry which is preliminary data.</text>
</comment>
<dbReference type="NCBIfam" id="TIGR01547">
    <property type="entry name" value="phage_term_2"/>
    <property type="match status" value="1"/>
</dbReference>
<dbReference type="Gene3D" id="3.30.420.280">
    <property type="match status" value="1"/>
</dbReference>
<evidence type="ECO:0000313" key="1">
    <source>
        <dbReference type="EMBL" id="GAM80119.1"/>
    </source>
</evidence>